<proteinExistence type="predicted"/>
<comment type="caution">
    <text evidence="1">The sequence shown here is derived from an EMBL/GenBank/DDBJ whole genome shotgun (WGS) entry which is preliminary data.</text>
</comment>
<gene>
    <name evidence="1" type="ORF">M9H77_28220</name>
</gene>
<dbReference type="EMBL" id="CM044706">
    <property type="protein sequence ID" value="KAI5659427.1"/>
    <property type="molecule type" value="Genomic_DNA"/>
</dbReference>
<protein>
    <submittedName>
        <fullName evidence="1">Uncharacterized protein</fullName>
    </submittedName>
</protein>
<reference evidence="2" key="1">
    <citation type="journal article" date="2023" name="Nat. Plants">
        <title>Single-cell RNA sequencing provides a high-resolution roadmap for understanding the multicellular compartmentation of specialized metabolism.</title>
        <authorList>
            <person name="Sun S."/>
            <person name="Shen X."/>
            <person name="Li Y."/>
            <person name="Li Y."/>
            <person name="Wang S."/>
            <person name="Li R."/>
            <person name="Zhang H."/>
            <person name="Shen G."/>
            <person name="Guo B."/>
            <person name="Wei J."/>
            <person name="Xu J."/>
            <person name="St-Pierre B."/>
            <person name="Chen S."/>
            <person name="Sun C."/>
        </authorList>
    </citation>
    <scope>NUCLEOTIDE SEQUENCE [LARGE SCALE GENOMIC DNA]</scope>
</reference>
<dbReference type="Proteomes" id="UP001060085">
    <property type="component" value="Linkage Group LG06"/>
</dbReference>
<keyword evidence="2" id="KW-1185">Reference proteome</keyword>
<accession>A0ACC0AEP6</accession>
<evidence type="ECO:0000313" key="1">
    <source>
        <dbReference type="EMBL" id="KAI5659427.1"/>
    </source>
</evidence>
<organism evidence="1 2">
    <name type="scientific">Catharanthus roseus</name>
    <name type="common">Madagascar periwinkle</name>
    <name type="synonym">Vinca rosea</name>
    <dbReference type="NCBI Taxonomy" id="4058"/>
    <lineage>
        <taxon>Eukaryota</taxon>
        <taxon>Viridiplantae</taxon>
        <taxon>Streptophyta</taxon>
        <taxon>Embryophyta</taxon>
        <taxon>Tracheophyta</taxon>
        <taxon>Spermatophyta</taxon>
        <taxon>Magnoliopsida</taxon>
        <taxon>eudicotyledons</taxon>
        <taxon>Gunneridae</taxon>
        <taxon>Pentapetalae</taxon>
        <taxon>asterids</taxon>
        <taxon>lamiids</taxon>
        <taxon>Gentianales</taxon>
        <taxon>Apocynaceae</taxon>
        <taxon>Rauvolfioideae</taxon>
        <taxon>Vinceae</taxon>
        <taxon>Catharanthinae</taxon>
        <taxon>Catharanthus</taxon>
    </lineage>
</organism>
<evidence type="ECO:0000313" key="2">
    <source>
        <dbReference type="Proteomes" id="UP001060085"/>
    </source>
</evidence>
<name>A0ACC0AEP6_CATRO</name>
<sequence length="384" mass="44063">MTTNFSFDEDLNQVIFEEKATLLKIILNRPQNMNCLTHEMIYQMKRALEACEYNTEIKLVVIKGIGKAFSAGGDVIRVVQCVLAGHWTFVTKFYMKQLLLDFLLATYAKPIVFFINGVVMGGGAGLSMNGRIRVVTEKTVFAMPEVLIGHYPDVGVSYFLSKLPGHFGEYLGLTGRQLDGAEMLACGLATHFVLSKDIEELENKLEKLDNNDNDTILNIIKNFAHTPTLKEDSPYKRLDLINKCFSKKTVEEILLSLEHEGRNNEDKWIQNAVRSIKLASPTSLKLCLKTIRDAWDKTYKDCLVRDLIIGAHIVRRTVNSDFFEGARATFFDKDRKPKWNPPSLEQVNDEMMERYFIDHNHEDWDHVLKMKHYLSNLRMKTSKL</sequence>